<feature type="compositionally biased region" description="Low complexity" evidence="1">
    <location>
        <begin position="261"/>
        <end position="283"/>
    </location>
</feature>
<protein>
    <submittedName>
        <fullName evidence="2">Uncharacterized protein</fullName>
    </submittedName>
</protein>
<feature type="compositionally biased region" description="Basic and acidic residues" evidence="1">
    <location>
        <begin position="218"/>
        <end position="248"/>
    </location>
</feature>
<feature type="non-terminal residue" evidence="2">
    <location>
        <position position="610"/>
    </location>
</feature>
<evidence type="ECO:0000256" key="1">
    <source>
        <dbReference type="SAM" id="MobiDB-lite"/>
    </source>
</evidence>
<feature type="region of interest" description="Disordered" evidence="1">
    <location>
        <begin position="35"/>
        <end position="448"/>
    </location>
</feature>
<proteinExistence type="predicted"/>
<accession>A0AAE0LSI7</accession>
<keyword evidence="3" id="KW-1185">Reference proteome</keyword>
<feature type="compositionally biased region" description="Low complexity" evidence="1">
    <location>
        <begin position="419"/>
        <end position="433"/>
    </location>
</feature>
<gene>
    <name evidence="2" type="ORF">B0H64DRAFT_296666</name>
</gene>
<reference evidence="2" key="2">
    <citation type="submission" date="2023-06" db="EMBL/GenBank/DDBJ databases">
        <authorList>
            <consortium name="Lawrence Berkeley National Laboratory"/>
            <person name="Haridas S."/>
            <person name="Hensen N."/>
            <person name="Bonometti L."/>
            <person name="Westerberg I."/>
            <person name="Brannstrom I.O."/>
            <person name="Guillou S."/>
            <person name="Cros-Aarteil S."/>
            <person name="Calhoun S."/>
            <person name="Kuo A."/>
            <person name="Mondo S."/>
            <person name="Pangilinan J."/>
            <person name="Riley R."/>
            <person name="Labutti K."/>
            <person name="Andreopoulos B."/>
            <person name="Lipzen A."/>
            <person name="Chen C."/>
            <person name="Yanf M."/>
            <person name="Daum C."/>
            <person name="Ng V."/>
            <person name="Clum A."/>
            <person name="Steindorff A."/>
            <person name="Ohm R."/>
            <person name="Martin F."/>
            <person name="Silar P."/>
            <person name="Natvig D."/>
            <person name="Lalanne C."/>
            <person name="Gautier V."/>
            <person name="Ament-Velasquez S.L."/>
            <person name="Kruys A."/>
            <person name="Hutchinson M.I."/>
            <person name="Powell A.J."/>
            <person name="Barry K."/>
            <person name="Miller A.N."/>
            <person name="Grigoriev I.V."/>
            <person name="Debuchy R."/>
            <person name="Gladieux P."/>
            <person name="Thoren M.H."/>
            <person name="Johannesson H."/>
        </authorList>
    </citation>
    <scope>NUCLEOTIDE SEQUENCE</scope>
    <source>
        <strain evidence="2">CBS 168.71</strain>
    </source>
</reference>
<comment type="caution">
    <text evidence="2">The sequence shown here is derived from an EMBL/GenBank/DDBJ whole genome shotgun (WGS) entry which is preliminary data.</text>
</comment>
<dbReference type="GeneID" id="87837031"/>
<feature type="compositionally biased region" description="Low complexity" evidence="1">
    <location>
        <begin position="577"/>
        <end position="610"/>
    </location>
</feature>
<feature type="compositionally biased region" description="Polar residues" evidence="1">
    <location>
        <begin position="60"/>
        <end position="70"/>
    </location>
</feature>
<dbReference type="EMBL" id="JAUEPN010000004">
    <property type="protein sequence ID" value="KAK3295700.1"/>
    <property type="molecule type" value="Genomic_DNA"/>
</dbReference>
<feature type="compositionally biased region" description="Polar residues" evidence="1">
    <location>
        <begin position="303"/>
        <end position="320"/>
    </location>
</feature>
<evidence type="ECO:0000313" key="3">
    <source>
        <dbReference type="Proteomes" id="UP001278766"/>
    </source>
</evidence>
<sequence>DEDGDFFVAIRRCKSKSVLASQPTTKPILSVPAGVLAAHPPSNPAGNGLPELLSPDDSADNGTKPGTISQGLFGVKSSGFLTGYDYTGHKRHNLKAGEPNTLQGSDKTTLQHSRKRPSPEVIDLTDLPDNPNSPGNGVVPSSRKTKRRRLDEQGREKRHRSQRAHSQAHDDSRDARKRLSSEKRKAKHLFGDRGKSVPRSSASRKSKESSRRRHLQGLHKDDRHREKERAKPRDQQVSGEDARQEATRGVKQTPHGQDLISRQQPRSQLLQTLSQQQSSLSTQAGHHNKVNTTGPNKEPVNTKKGQQTQSNGGDLPATNQDDVDLFRTYASKVPEKRTAQVVSGLPNSGNRNLERNRASQRSEPPAPPQLLNRPSQLNPAPVPNRPANQPYQPPGPAGGRKHQTSSLGQSRNVFQPKPSQSRSNRQSRANLLSDQAIVPPDPPLFSQPSLNYRRPRAAAYYPLHHFQQRQQQQRSFHDDFPQQPVPPRESVSAVEALGSDRTVIQYVVYRTPRFTTPSGSDDEDAEQLLQQVKSTKAVRCSQHFSLQAANSQAAAHQDRLQKGVVGKSWSMVRPLHSSINTTTNTSSSTSSTPSLPTSTAPTQPQTQPPN</sequence>
<feature type="compositionally biased region" description="Polar residues" evidence="1">
    <location>
        <begin position="100"/>
        <end position="111"/>
    </location>
</feature>
<feature type="region of interest" description="Disordered" evidence="1">
    <location>
        <begin position="575"/>
        <end position="610"/>
    </location>
</feature>
<organism evidence="2 3">
    <name type="scientific">Chaetomium fimeti</name>
    <dbReference type="NCBI Taxonomy" id="1854472"/>
    <lineage>
        <taxon>Eukaryota</taxon>
        <taxon>Fungi</taxon>
        <taxon>Dikarya</taxon>
        <taxon>Ascomycota</taxon>
        <taxon>Pezizomycotina</taxon>
        <taxon>Sordariomycetes</taxon>
        <taxon>Sordariomycetidae</taxon>
        <taxon>Sordariales</taxon>
        <taxon>Chaetomiaceae</taxon>
        <taxon>Chaetomium</taxon>
    </lineage>
</organism>
<dbReference type="RefSeq" id="XP_062659214.1">
    <property type="nucleotide sequence ID" value="XM_062800083.1"/>
</dbReference>
<name>A0AAE0LSI7_9PEZI</name>
<reference evidence="2" key="1">
    <citation type="journal article" date="2023" name="Mol. Phylogenet. Evol.">
        <title>Genome-scale phylogeny and comparative genomics of the fungal order Sordariales.</title>
        <authorList>
            <person name="Hensen N."/>
            <person name="Bonometti L."/>
            <person name="Westerberg I."/>
            <person name="Brannstrom I.O."/>
            <person name="Guillou S."/>
            <person name="Cros-Aarteil S."/>
            <person name="Calhoun S."/>
            <person name="Haridas S."/>
            <person name="Kuo A."/>
            <person name="Mondo S."/>
            <person name="Pangilinan J."/>
            <person name="Riley R."/>
            <person name="LaButti K."/>
            <person name="Andreopoulos B."/>
            <person name="Lipzen A."/>
            <person name="Chen C."/>
            <person name="Yan M."/>
            <person name="Daum C."/>
            <person name="Ng V."/>
            <person name="Clum A."/>
            <person name="Steindorff A."/>
            <person name="Ohm R.A."/>
            <person name="Martin F."/>
            <person name="Silar P."/>
            <person name="Natvig D.O."/>
            <person name="Lalanne C."/>
            <person name="Gautier V."/>
            <person name="Ament-Velasquez S.L."/>
            <person name="Kruys A."/>
            <person name="Hutchinson M.I."/>
            <person name="Powell A.J."/>
            <person name="Barry K."/>
            <person name="Miller A.N."/>
            <person name="Grigoriev I.V."/>
            <person name="Debuchy R."/>
            <person name="Gladieux P."/>
            <person name="Hiltunen Thoren M."/>
            <person name="Johannesson H."/>
        </authorList>
    </citation>
    <scope>NUCLEOTIDE SEQUENCE</scope>
    <source>
        <strain evidence="2">CBS 168.71</strain>
    </source>
</reference>
<dbReference type="AlphaFoldDB" id="A0AAE0LSI7"/>
<dbReference type="Proteomes" id="UP001278766">
    <property type="component" value="Unassembled WGS sequence"/>
</dbReference>
<feature type="compositionally biased region" description="Basic and acidic residues" evidence="1">
    <location>
        <begin position="167"/>
        <end position="195"/>
    </location>
</feature>
<feature type="compositionally biased region" description="Polar residues" evidence="1">
    <location>
        <begin position="404"/>
        <end position="413"/>
    </location>
</feature>
<evidence type="ECO:0000313" key="2">
    <source>
        <dbReference type="EMBL" id="KAK3295700.1"/>
    </source>
</evidence>
<feature type="non-terminal residue" evidence="2">
    <location>
        <position position="1"/>
    </location>
</feature>